<dbReference type="Proteomes" id="UP000193689">
    <property type="component" value="Unassembled WGS sequence"/>
</dbReference>
<dbReference type="PROSITE" id="PS50102">
    <property type="entry name" value="RRM"/>
    <property type="match status" value="1"/>
</dbReference>
<keyword evidence="9 12" id="KW-0472">Membrane</keyword>
<reference evidence="15 16" key="1">
    <citation type="submission" date="2016-07" db="EMBL/GenBank/DDBJ databases">
        <title>Pervasive Adenine N6-methylation of Active Genes in Fungi.</title>
        <authorList>
            <consortium name="DOE Joint Genome Institute"/>
            <person name="Mondo S.J."/>
            <person name="Dannebaum R.O."/>
            <person name="Kuo R.C."/>
            <person name="Labutti K."/>
            <person name="Haridas S."/>
            <person name="Kuo A."/>
            <person name="Salamov A."/>
            <person name="Ahrendt S.R."/>
            <person name="Lipzen A."/>
            <person name="Sullivan W."/>
            <person name="Andreopoulos W.B."/>
            <person name="Clum A."/>
            <person name="Lindquist E."/>
            <person name="Daum C."/>
            <person name="Ramamoorthy G.K."/>
            <person name="Gryganskyi A."/>
            <person name="Culley D."/>
            <person name="Magnuson J.K."/>
            <person name="James T.Y."/>
            <person name="O'Malley M.A."/>
            <person name="Stajich J.E."/>
            <person name="Spatafora J.W."/>
            <person name="Visel A."/>
            <person name="Grigoriev I.V."/>
        </authorList>
    </citation>
    <scope>NUCLEOTIDE SEQUENCE [LARGE SCALE GENOMIC DNA]</scope>
    <source>
        <strain evidence="15 16">CBS 129021</strain>
    </source>
</reference>
<evidence type="ECO:0000256" key="4">
    <source>
        <dbReference type="ARBA" id="ARBA00022692"/>
    </source>
</evidence>
<dbReference type="EMBL" id="MCFJ01000007">
    <property type="protein sequence ID" value="ORY63981.1"/>
    <property type="molecule type" value="Genomic_DNA"/>
</dbReference>
<feature type="transmembrane region" description="Helical" evidence="12">
    <location>
        <begin position="197"/>
        <end position="214"/>
    </location>
</feature>
<evidence type="ECO:0000256" key="6">
    <source>
        <dbReference type="ARBA" id="ARBA00022946"/>
    </source>
</evidence>
<dbReference type="InParanoid" id="A0A1Y2DXI8"/>
<dbReference type="FunCoup" id="A0A1Y2DXI8">
    <property type="interactions" value="117"/>
</dbReference>
<dbReference type="InterPro" id="IPR039627">
    <property type="entry name" value="Yme2_C"/>
</dbReference>
<evidence type="ECO:0000256" key="1">
    <source>
        <dbReference type="ARBA" id="ARBA00004434"/>
    </source>
</evidence>
<evidence type="ECO:0000256" key="10">
    <source>
        <dbReference type="ARBA" id="ARBA00025276"/>
    </source>
</evidence>
<keyword evidence="16" id="KW-1185">Reference proteome</keyword>
<keyword evidence="4 12" id="KW-0812">Transmembrane</keyword>
<proteinExistence type="inferred from homology"/>
<gene>
    <name evidence="15" type="ORF">BCR38DRAFT_485123</name>
</gene>
<feature type="compositionally biased region" description="Acidic residues" evidence="13">
    <location>
        <begin position="505"/>
        <end position="514"/>
    </location>
</feature>
<comment type="subcellular location">
    <subcellularLocation>
        <location evidence="1 12">Mitochondrion inner membrane</location>
        <topology evidence="1 12">Single-pass membrane protein</topology>
    </subcellularLocation>
</comment>
<keyword evidence="7 12" id="KW-1133">Transmembrane helix</keyword>
<evidence type="ECO:0000256" key="12">
    <source>
        <dbReference type="RuleBase" id="RU367108"/>
    </source>
</evidence>
<dbReference type="PANTHER" id="PTHR32198">
    <property type="entry name" value="MITOCHONDRIAL ESCAPE PROTEIN 2"/>
    <property type="match status" value="1"/>
</dbReference>
<dbReference type="SUPFAM" id="SSF52540">
    <property type="entry name" value="P-loop containing nucleoside triphosphate hydrolases"/>
    <property type="match status" value="1"/>
</dbReference>
<evidence type="ECO:0000256" key="7">
    <source>
        <dbReference type="ARBA" id="ARBA00022989"/>
    </source>
</evidence>
<evidence type="ECO:0000313" key="15">
    <source>
        <dbReference type="EMBL" id="ORY63981.1"/>
    </source>
</evidence>
<evidence type="ECO:0000256" key="8">
    <source>
        <dbReference type="ARBA" id="ARBA00023128"/>
    </source>
</evidence>
<name>A0A1Y2DXI8_9PEZI</name>
<dbReference type="Gene3D" id="3.30.70.330">
    <property type="match status" value="1"/>
</dbReference>
<dbReference type="GeneID" id="63780048"/>
<evidence type="ECO:0000256" key="9">
    <source>
        <dbReference type="ARBA" id="ARBA00023136"/>
    </source>
</evidence>
<sequence>MDPMTVVKRAMPDSIPLKITEILPRLKDGGAFVKFTHPADMSAAEIETKISDRLEKTPVRPFFNPFSSVQVGLVEGVPWLEDLHRFPYGRIRVEFVPKVPGEDAVELSQEDLYSMFRKYGKIAEITSQPFDSKVLPRFAYVDFAFVRDAIRARNCLHGFIVTPARGGGRNGTKLRMSYEQRLKPHHVWNYINNHSRIFIPILVALLTGLTVVIFDPIREYFVKAHVTQRFRLNNSRLYRWLRRQTSDIFTFRRHKAEQAGLSAVWTHRKDLIDQIRKWLMETAETFIVVQGPRGSGKKELVLDQALKGKRNVLVLDCRPIVEARGESATIKKMAASVGYRPIFSWANSMSSMVDLAVQSTTGVKAGFSETLESQLQKILQTTGSALSEIGVAGRKKHDIDTSLPPDAYLGAHPEKRPIVVIDNFLYKNEGNTIVYDKIGEWAAALVQSNVAHVIFLTSDTSYSKSLSKSLPDRVFRQVSLGDLSPEVAKRYVISQLESDNNTIPQDDDDDADETPAEKKEQYRRNHNLGELDKVIGTLGGRLTDLDFFARRLKTGQSPKLAVAEITEQSASEILKMYLLSGNGKTGDGGKHWSVEQAWYLIKALASRTSLRYNEVLLSHTFASSTTASDGESALEGLANAELITVKTHNGRPQKIIPGKPVYQAAFAQLTRDPVLSAKMDLAVLTELTKVETKSIDKVETELALLAEMPKQPSQTTGRINYLLSKLEASQGKIDVFEKEMTRLKKILNNEY</sequence>
<keyword evidence="8 12" id="KW-0496">Mitochondrion</keyword>
<keyword evidence="12" id="KW-0507">mRNA processing</keyword>
<comment type="function">
    <text evidence="10 12">Plays a role in maintaining the mitochondrial genome and in controlling the mtDNA escape. Involved in the regulation of mtDNA nucleotide structure and number. May have a dispensable role in early maturation of pre-rRNA.</text>
</comment>
<organism evidence="15 16">
    <name type="scientific">Pseudomassariella vexata</name>
    <dbReference type="NCBI Taxonomy" id="1141098"/>
    <lineage>
        <taxon>Eukaryota</taxon>
        <taxon>Fungi</taxon>
        <taxon>Dikarya</taxon>
        <taxon>Ascomycota</taxon>
        <taxon>Pezizomycotina</taxon>
        <taxon>Sordariomycetes</taxon>
        <taxon>Xylariomycetidae</taxon>
        <taxon>Amphisphaeriales</taxon>
        <taxon>Pseudomassariaceae</taxon>
        <taxon>Pseudomassariella</taxon>
    </lineage>
</organism>
<dbReference type="PANTHER" id="PTHR32198:SF2">
    <property type="entry name" value="MITOCHONDRIAL ESCAPE PROTEIN 2"/>
    <property type="match status" value="1"/>
</dbReference>
<dbReference type="AlphaFoldDB" id="A0A1Y2DXI8"/>
<evidence type="ECO:0000313" key="16">
    <source>
        <dbReference type="Proteomes" id="UP000193689"/>
    </source>
</evidence>
<dbReference type="InterPro" id="IPR027417">
    <property type="entry name" value="P-loop_NTPase"/>
</dbReference>
<dbReference type="GO" id="GO:0006397">
    <property type="term" value="P:mRNA processing"/>
    <property type="evidence" value="ECO:0007669"/>
    <property type="project" value="UniProtKB-UniRule"/>
</dbReference>
<dbReference type="InterPro" id="IPR012677">
    <property type="entry name" value="Nucleotide-bd_a/b_plait_sf"/>
</dbReference>
<dbReference type="RefSeq" id="XP_040715395.1">
    <property type="nucleotide sequence ID" value="XM_040863836.1"/>
</dbReference>
<dbReference type="Pfam" id="PF10443">
    <property type="entry name" value="RNA12"/>
    <property type="match status" value="1"/>
</dbReference>
<keyword evidence="5 12" id="KW-0999">Mitochondrion inner membrane</keyword>
<dbReference type="GO" id="GO:0003723">
    <property type="term" value="F:RNA binding"/>
    <property type="evidence" value="ECO:0007669"/>
    <property type="project" value="UniProtKB-UniRule"/>
</dbReference>
<evidence type="ECO:0000256" key="3">
    <source>
        <dbReference type="ARBA" id="ARBA00020222"/>
    </source>
</evidence>
<protein>
    <recommendedName>
        <fullName evidence="3 12">Mitochondrial escape protein 2</fullName>
    </recommendedName>
</protein>
<feature type="compositionally biased region" description="Basic and acidic residues" evidence="13">
    <location>
        <begin position="515"/>
        <end position="525"/>
    </location>
</feature>
<evidence type="ECO:0000256" key="5">
    <source>
        <dbReference type="ARBA" id="ARBA00022792"/>
    </source>
</evidence>
<evidence type="ECO:0000256" key="2">
    <source>
        <dbReference type="ARBA" id="ARBA00010320"/>
    </source>
</evidence>
<dbReference type="OrthoDB" id="10267654at2759"/>
<dbReference type="InterPro" id="IPR000504">
    <property type="entry name" value="RRM_dom"/>
</dbReference>
<evidence type="ECO:0000256" key="11">
    <source>
        <dbReference type="PROSITE-ProRule" id="PRU00176"/>
    </source>
</evidence>
<evidence type="ECO:0000259" key="14">
    <source>
        <dbReference type="PROSITE" id="PS50102"/>
    </source>
</evidence>
<dbReference type="STRING" id="1141098.A0A1Y2DXI8"/>
<dbReference type="SUPFAM" id="SSF54928">
    <property type="entry name" value="RNA-binding domain, RBD"/>
    <property type="match status" value="1"/>
</dbReference>
<dbReference type="InterPro" id="IPR035979">
    <property type="entry name" value="RBD_domain_sf"/>
</dbReference>
<dbReference type="Pfam" id="PF00076">
    <property type="entry name" value="RRM_1"/>
    <property type="match status" value="1"/>
</dbReference>
<dbReference type="InterPro" id="IPR018850">
    <property type="entry name" value="Mt_escape_2_C"/>
</dbReference>
<feature type="region of interest" description="Disordered" evidence="13">
    <location>
        <begin position="498"/>
        <end position="525"/>
    </location>
</feature>
<accession>A0A1Y2DXI8</accession>
<keyword evidence="11 12" id="KW-0694">RNA-binding</keyword>
<comment type="caution">
    <text evidence="15">The sequence shown here is derived from an EMBL/GenBank/DDBJ whole genome shotgun (WGS) entry which is preliminary data.</text>
</comment>
<feature type="domain" description="RRM" evidence="14">
    <location>
        <begin position="92"/>
        <end position="181"/>
    </location>
</feature>
<evidence type="ECO:0000256" key="13">
    <source>
        <dbReference type="SAM" id="MobiDB-lite"/>
    </source>
</evidence>
<dbReference type="GO" id="GO:0005743">
    <property type="term" value="C:mitochondrial inner membrane"/>
    <property type="evidence" value="ECO:0007669"/>
    <property type="project" value="UniProtKB-SubCell"/>
</dbReference>
<comment type="similarity">
    <text evidence="2 12">Belongs to the YME2 family.</text>
</comment>
<keyword evidence="6" id="KW-0809">Transit peptide</keyword>